<dbReference type="InterPro" id="IPR005119">
    <property type="entry name" value="LysR_subst-bd"/>
</dbReference>
<protein>
    <submittedName>
        <fullName evidence="6">LysR family transcriptional regulator</fullName>
    </submittedName>
</protein>
<comment type="caution">
    <text evidence="6">The sequence shown here is derived from an EMBL/GenBank/DDBJ whole genome shotgun (WGS) entry which is preliminary data.</text>
</comment>
<evidence type="ECO:0000256" key="1">
    <source>
        <dbReference type="ARBA" id="ARBA00009437"/>
    </source>
</evidence>
<dbReference type="InterPro" id="IPR036388">
    <property type="entry name" value="WH-like_DNA-bd_sf"/>
</dbReference>
<keyword evidence="2" id="KW-0805">Transcription regulation</keyword>
<name>A0A939QEY2_9MICO</name>
<dbReference type="Gene3D" id="3.40.190.10">
    <property type="entry name" value="Periplasmic binding protein-like II"/>
    <property type="match status" value="2"/>
</dbReference>
<dbReference type="PROSITE" id="PS50931">
    <property type="entry name" value="HTH_LYSR"/>
    <property type="match status" value="1"/>
</dbReference>
<dbReference type="FunFam" id="1.10.10.10:FF:000001">
    <property type="entry name" value="LysR family transcriptional regulator"/>
    <property type="match status" value="1"/>
</dbReference>
<keyword evidence="3" id="KW-0238">DNA-binding</keyword>
<dbReference type="CDD" id="cd08423">
    <property type="entry name" value="PBP2_LTTR_like_6"/>
    <property type="match status" value="1"/>
</dbReference>
<dbReference type="SUPFAM" id="SSF46785">
    <property type="entry name" value="Winged helix' DNA-binding domain"/>
    <property type="match status" value="1"/>
</dbReference>
<dbReference type="Pfam" id="PF03466">
    <property type="entry name" value="LysR_substrate"/>
    <property type="match status" value="1"/>
</dbReference>
<reference evidence="6" key="1">
    <citation type="submission" date="2021-03" db="EMBL/GenBank/DDBJ databases">
        <title>Leucobacter chromiisoli sp. nov., isolated from chromium-containing soil of chemical plant.</title>
        <authorList>
            <person name="Xu Z."/>
        </authorList>
    </citation>
    <scope>NUCLEOTIDE SEQUENCE</scope>
    <source>
        <strain evidence="6">K 70/01</strain>
    </source>
</reference>
<evidence type="ECO:0000259" key="5">
    <source>
        <dbReference type="PROSITE" id="PS50931"/>
    </source>
</evidence>
<dbReference type="GO" id="GO:0003677">
    <property type="term" value="F:DNA binding"/>
    <property type="evidence" value="ECO:0007669"/>
    <property type="project" value="UniProtKB-KW"/>
</dbReference>
<dbReference type="Gene3D" id="1.10.10.10">
    <property type="entry name" value="Winged helix-like DNA-binding domain superfamily/Winged helix DNA-binding domain"/>
    <property type="match status" value="1"/>
</dbReference>
<dbReference type="Pfam" id="PF00126">
    <property type="entry name" value="HTH_1"/>
    <property type="match status" value="1"/>
</dbReference>
<dbReference type="SUPFAM" id="SSF53850">
    <property type="entry name" value="Periplasmic binding protein-like II"/>
    <property type="match status" value="1"/>
</dbReference>
<evidence type="ECO:0000256" key="4">
    <source>
        <dbReference type="ARBA" id="ARBA00023163"/>
    </source>
</evidence>
<evidence type="ECO:0000313" key="7">
    <source>
        <dbReference type="Proteomes" id="UP000668403"/>
    </source>
</evidence>
<evidence type="ECO:0000256" key="2">
    <source>
        <dbReference type="ARBA" id="ARBA00023015"/>
    </source>
</evidence>
<dbReference type="InterPro" id="IPR036390">
    <property type="entry name" value="WH_DNA-bd_sf"/>
</dbReference>
<organism evidence="6 7">
    <name type="scientific">Leucobacter tardus</name>
    <dbReference type="NCBI Taxonomy" id="501483"/>
    <lineage>
        <taxon>Bacteria</taxon>
        <taxon>Bacillati</taxon>
        <taxon>Actinomycetota</taxon>
        <taxon>Actinomycetes</taxon>
        <taxon>Micrococcales</taxon>
        <taxon>Microbacteriaceae</taxon>
        <taxon>Leucobacter</taxon>
    </lineage>
</organism>
<dbReference type="GO" id="GO:0003700">
    <property type="term" value="F:DNA-binding transcription factor activity"/>
    <property type="evidence" value="ECO:0007669"/>
    <property type="project" value="InterPro"/>
</dbReference>
<keyword evidence="4" id="KW-0804">Transcription</keyword>
<evidence type="ECO:0000256" key="3">
    <source>
        <dbReference type="ARBA" id="ARBA00023125"/>
    </source>
</evidence>
<gene>
    <name evidence="6" type="ORF">J4H85_07885</name>
</gene>
<feature type="domain" description="HTH lysR-type" evidence="5">
    <location>
        <begin position="16"/>
        <end position="73"/>
    </location>
</feature>
<dbReference type="Proteomes" id="UP000668403">
    <property type="component" value="Unassembled WGS sequence"/>
</dbReference>
<accession>A0A939QEY2</accession>
<dbReference type="PANTHER" id="PTHR30346">
    <property type="entry name" value="TRANSCRIPTIONAL DUAL REGULATOR HCAR-RELATED"/>
    <property type="match status" value="1"/>
</dbReference>
<dbReference type="PANTHER" id="PTHR30346:SF29">
    <property type="entry name" value="LYSR SUBSTRATE-BINDING"/>
    <property type="match status" value="1"/>
</dbReference>
<comment type="similarity">
    <text evidence="1">Belongs to the LysR transcriptional regulatory family.</text>
</comment>
<evidence type="ECO:0000313" key="6">
    <source>
        <dbReference type="EMBL" id="MBO2989913.1"/>
    </source>
</evidence>
<sequence length="314" mass="34846">MEPPVVLLHARRGWPVDVRRLMLLVEILDRGSISGAAEALSYTPSAVSQQVRRLEREVGQPLLARLPRGVSPTDAGLVLYRHACRIRDQLHAAQADLDAVAGLRQGHLRVGTFPTVGSSLLPLAVRAFKEQHPGVRLTVHSARFDTLVQRLRAGADDVTLLWDYEWDRFVDDELEVTHLLDDPTMLVVANDHRLARRRRVRFSELEGQEWVVRESDHPVVEVLNRSARRAGFTPRIAFRANDYQEAQSMVGVGLGVALAPQLAVTNRVPGVRVLPLAHEVPSRRILAVTRSQAISSPGEASMLDTLRGVATSLR</sequence>
<keyword evidence="7" id="KW-1185">Reference proteome</keyword>
<dbReference type="InterPro" id="IPR000847">
    <property type="entry name" value="LysR_HTH_N"/>
</dbReference>
<dbReference type="GO" id="GO:0032993">
    <property type="term" value="C:protein-DNA complex"/>
    <property type="evidence" value="ECO:0007669"/>
    <property type="project" value="TreeGrafter"/>
</dbReference>
<dbReference type="AlphaFoldDB" id="A0A939QEY2"/>
<proteinExistence type="inferred from homology"/>
<dbReference type="EMBL" id="JAGFBF010000005">
    <property type="protein sequence ID" value="MBO2989913.1"/>
    <property type="molecule type" value="Genomic_DNA"/>
</dbReference>